<feature type="compositionally biased region" description="Basic and acidic residues" evidence="1">
    <location>
        <begin position="101"/>
        <end position="110"/>
    </location>
</feature>
<evidence type="ECO:0000256" key="1">
    <source>
        <dbReference type="SAM" id="MobiDB-lite"/>
    </source>
</evidence>
<dbReference type="PANTHER" id="PTHR42831:SF3">
    <property type="entry name" value="1,2-PHENYLACETYL-COA EPOXIDASE, SUBUNIT D-RELATED"/>
    <property type="match status" value="1"/>
</dbReference>
<evidence type="ECO:0000259" key="3">
    <source>
        <dbReference type="Pfam" id="PF23451"/>
    </source>
</evidence>
<evidence type="ECO:0000313" key="4">
    <source>
        <dbReference type="EMBL" id="ABC37343.1"/>
    </source>
</evidence>
<feature type="compositionally biased region" description="Basic residues" evidence="1">
    <location>
        <begin position="1"/>
        <end position="33"/>
    </location>
</feature>
<dbReference type="InterPro" id="IPR052339">
    <property type="entry name" value="Fe-S_Maturation_MIP18"/>
</dbReference>
<dbReference type="Pfam" id="PF01883">
    <property type="entry name" value="FeS_assembly_P"/>
    <property type="match status" value="1"/>
</dbReference>
<dbReference type="EMBL" id="CP000086">
    <property type="protein sequence ID" value="ABC37343.1"/>
    <property type="molecule type" value="Genomic_DNA"/>
</dbReference>
<evidence type="ECO:0000259" key="2">
    <source>
        <dbReference type="Pfam" id="PF01883"/>
    </source>
</evidence>
<dbReference type="KEGG" id="bte:BTH_I3100"/>
<feature type="region of interest" description="Disordered" evidence="1">
    <location>
        <begin position="65"/>
        <end position="110"/>
    </location>
</feature>
<dbReference type="PANTHER" id="PTHR42831">
    <property type="entry name" value="FE-S PROTEIN MATURATION AUXILIARY FACTOR YITW"/>
    <property type="match status" value="1"/>
</dbReference>
<dbReference type="InterPro" id="IPR056572">
    <property type="entry name" value="Zn_ribbon_PaaD"/>
</dbReference>
<sequence>MRRRRPASARRSHRSSRRGAPISKRRSPKRRSRCPPPASTCRPASAASTRSTWAICSLSCRASRASIRARPGKPAPDERRSQTMSALPASAPGQPVTAGHRPGERPDYARAAAHGDDPLIERAWNALEAVPDPEIPVVSIRELGILRDVRRAADGALEVVITPTYSGCPAMQQIAEDIDAALRQAAIAPHRTVTVLAPAWTTDWITADAREKLRAYGIAPPAGHCAGARGAGAAAPRAVRFVPKPLAAPACPRCGSAHTERLAQFASTACKALYRCIDCREPFDYFKPY</sequence>
<gene>
    <name evidence="4" type="ordered locus">BTH_I3100</name>
</gene>
<dbReference type="InterPro" id="IPR034904">
    <property type="entry name" value="FSCA_dom_sf"/>
</dbReference>
<dbReference type="Pfam" id="PF23451">
    <property type="entry name" value="Zn_ribbon_PaaD"/>
    <property type="match status" value="1"/>
</dbReference>
<reference evidence="4 5" key="1">
    <citation type="journal article" date="2005" name="BMC Genomics">
        <title>Bacterial genome adaptation to niches: divergence of the potential virulence genes in three Burkholderia species of different survival strategies.</title>
        <authorList>
            <person name="Kim H.S."/>
            <person name="Schell M.A."/>
            <person name="Yu Y."/>
            <person name="Ulrich R.L."/>
            <person name="Sarria S.H."/>
            <person name="Nierman W.C."/>
            <person name="DeShazer D."/>
        </authorList>
    </citation>
    <scope>NUCLEOTIDE SEQUENCE [LARGE SCALE GENOMIC DNA]</scope>
    <source>
        <strain evidence="5">ATCC 700388 / DSM 13276 / CCUG 48851 / CIP 106301 / E264</strain>
    </source>
</reference>
<dbReference type="InterPro" id="IPR002744">
    <property type="entry name" value="MIP18-like"/>
</dbReference>
<dbReference type="SUPFAM" id="SSF117916">
    <property type="entry name" value="Fe-S cluster assembly (FSCA) domain-like"/>
    <property type="match status" value="1"/>
</dbReference>
<dbReference type="HOGENOM" id="CLU_082133_0_0_4"/>
<proteinExistence type="predicted"/>
<dbReference type="Gene3D" id="3.30.300.130">
    <property type="entry name" value="Fe-S cluster assembly (FSCA)"/>
    <property type="match status" value="1"/>
</dbReference>
<dbReference type="InterPro" id="IPR011883">
    <property type="entry name" value="PaaD-like"/>
</dbReference>
<dbReference type="AlphaFoldDB" id="Q2SU04"/>
<feature type="domain" description="MIP18 family-like" evidence="2">
    <location>
        <begin position="122"/>
        <end position="188"/>
    </location>
</feature>
<evidence type="ECO:0000313" key="5">
    <source>
        <dbReference type="Proteomes" id="UP000001930"/>
    </source>
</evidence>
<protein>
    <submittedName>
        <fullName evidence="4">Phenylacetic acid degradation protein PaaD</fullName>
    </submittedName>
</protein>
<organism evidence="4 5">
    <name type="scientific">Burkholderia thailandensis (strain ATCC 700388 / DSM 13276 / CCUG 48851 / CIP 106301 / E264)</name>
    <dbReference type="NCBI Taxonomy" id="271848"/>
    <lineage>
        <taxon>Bacteria</taxon>
        <taxon>Pseudomonadati</taxon>
        <taxon>Pseudomonadota</taxon>
        <taxon>Betaproteobacteria</taxon>
        <taxon>Burkholderiales</taxon>
        <taxon>Burkholderiaceae</taxon>
        <taxon>Burkholderia</taxon>
        <taxon>pseudomallei group</taxon>
    </lineage>
</organism>
<feature type="region of interest" description="Disordered" evidence="1">
    <location>
        <begin position="1"/>
        <end position="48"/>
    </location>
</feature>
<keyword evidence="5" id="KW-1185">Reference proteome</keyword>
<feature type="domain" description="PaaD zinc beta ribbon" evidence="3">
    <location>
        <begin position="249"/>
        <end position="287"/>
    </location>
</feature>
<name>Q2SU04_BURTA</name>
<dbReference type="Proteomes" id="UP000001930">
    <property type="component" value="Chromosome I"/>
</dbReference>
<accession>Q2SU04</accession>
<dbReference type="NCBIfam" id="TIGR02159">
    <property type="entry name" value="PA_CoA_Oxy4"/>
    <property type="match status" value="1"/>
</dbReference>